<dbReference type="InterPro" id="IPR047661">
    <property type="entry name" value="IstB"/>
</dbReference>
<dbReference type="CDD" id="cd00009">
    <property type="entry name" value="AAA"/>
    <property type="match status" value="1"/>
</dbReference>
<dbReference type="PANTHER" id="PTHR30050:SF4">
    <property type="entry name" value="ATP-BINDING PROTEIN RV3427C IN INSERTION SEQUENCE-RELATED"/>
    <property type="match status" value="1"/>
</dbReference>
<keyword evidence="2" id="KW-0547">Nucleotide-binding</keyword>
<gene>
    <name evidence="5" type="ORF">G3446_26230</name>
</gene>
<proteinExistence type="inferred from homology"/>
<dbReference type="InterPro" id="IPR027417">
    <property type="entry name" value="P-loop_NTPase"/>
</dbReference>
<dbReference type="Gene3D" id="3.40.50.300">
    <property type="entry name" value="P-loop containing nucleotide triphosphate hydrolases"/>
    <property type="match status" value="1"/>
</dbReference>
<dbReference type="EMBL" id="JAAIJQ010000201">
    <property type="protein sequence ID" value="NEV65285.1"/>
    <property type="molecule type" value="Genomic_DNA"/>
</dbReference>
<keyword evidence="3 5" id="KW-0067">ATP-binding</keyword>
<dbReference type="InterPro" id="IPR028350">
    <property type="entry name" value="DNAC/IstB-like"/>
</dbReference>
<dbReference type="RefSeq" id="WP_164456604.1">
    <property type="nucleotide sequence ID" value="NZ_JAAIJQ010000201.1"/>
</dbReference>
<protein>
    <submittedName>
        <fullName evidence="5">ATP-binding protein</fullName>
    </submittedName>
</protein>
<dbReference type="PIRSF" id="PIRSF003073">
    <property type="entry name" value="DNAC_TnpB_IstB"/>
    <property type="match status" value="1"/>
</dbReference>
<comment type="similarity">
    <text evidence="1">Belongs to the IS21/IS1162 putative ATP-binding protein family.</text>
</comment>
<accession>A0A6M0K9Q0</accession>
<name>A0A6M0K9Q0_9GAMM</name>
<evidence type="ECO:0000313" key="6">
    <source>
        <dbReference type="Proteomes" id="UP000483379"/>
    </source>
</evidence>
<dbReference type="SUPFAM" id="SSF52540">
    <property type="entry name" value="P-loop containing nucleoside triphosphate hydrolases"/>
    <property type="match status" value="1"/>
</dbReference>
<dbReference type="GO" id="GO:0006260">
    <property type="term" value="P:DNA replication"/>
    <property type="evidence" value="ECO:0007669"/>
    <property type="project" value="TreeGrafter"/>
</dbReference>
<dbReference type="PANTHER" id="PTHR30050">
    <property type="entry name" value="CHROMOSOMAL REPLICATION INITIATOR PROTEIN DNAA"/>
    <property type="match status" value="1"/>
</dbReference>
<comment type="caution">
    <text evidence="5">The sequence shown here is derived from an EMBL/GenBank/DDBJ whole genome shotgun (WGS) entry which is preliminary data.</text>
</comment>
<dbReference type="InterPro" id="IPR003593">
    <property type="entry name" value="AAA+_ATPase"/>
</dbReference>
<dbReference type="SMART" id="SM00382">
    <property type="entry name" value="AAA"/>
    <property type="match status" value="1"/>
</dbReference>
<dbReference type="NCBIfam" id="NF038214">
    <property type="entry name" value="IS21_help_AAA"/>
    <property type="match status" value="1"/>
</dbReference>
<dbReference type="GO" id="GO:0005524">
    <property type="term" value="F:ATP binding"/>
    <property type="evidence" value="ECO:0007669"/>
    <property type="project" value="UniProtKB-KW"/>
</dbReference>
<evidence type="ECO:0000256" key="2">
    <source>
        <dbReference type="ARBA" id="ARBA00022741"/>
    </source>
</evidence>
<evidence type="ECO:0000256" key="1">
    <source>
        <dbReference type="ARBA" id="ARBA00008059"/>
    </source>
</evidence>
<dbReference type="Proteomes" id="UP000483379">
    <property type="component" value="Unassembled WGS sequence"/>
</dbReference>
<dbReference type="FunFam" id="3.40.50.300:FF:001361">
    <property type="entry name" value="AAA family ATPase"/>
    <property type="match status" value="1"/>
</dbReference>
<organism evidence="5 6">
    <name type="scientific">Thiorhodococcus minor</name>
    <dbReference type="NCBI Taxonomy" id="57489"/>
    <lineage>
        <taxon>Bacteria</taxon>
        <taxon>Pseudomonadati</taxon>
        <taxon>Pseudomonadota</taxon>
        <taxon>Gammaproteobacteria</taxon>
        <taxon>Chromatiales</taxon>
        <taxon>Chromatiaceae</taxon>
        <taxon>Thiorhodococcus</taxon>
    </lineage>
</organism>
<sequence length="251" mass="28466">MLLHPTLERLAQLRLTGMANALQEQLQQPDIATLSFEERLGLLLDRETTERENRRLKTRLKQAKLRQSAAIEDIDYRAPRGLDKALMTRLATGQWIGEHLNVLITGPTGVGKSYLACALANQACRLGYTARYRRLPRLLEELGIARADGRYSKLLAELAKTDLLILDDWGLAPMNSEQRRDLLEILDDRCRTRSTLVTSQLPLEHWHEYLADPTLADAILDRLVHAAYTLTLRGESMRKRTSTLTAEAVTQ</sequence>
<evidence type="ECO:0000256" key="3">
    <source>
        <dbReference type="ARBA" id="ARBA00022840"/>
    </source>
</evidence>
<dbReference type="AlphaFoldDB" id="A0A6M0K9Q0"/>
<dbReference type="Pfam" id="PF01695">
    <property type="entry name" value="IstB_IS21"/>
    <property type="match status" value="1"/>
</dbReference>
<keyword evidence="6" id="KW-1185">Reference proteome</keyword>
<feature type="domain" description="AAA+ ATPase" evidence="4">
    <location>
        <begin position="98"/>
        <end position="230"/>
    </location>
</feature>
<dbReference type="InterPro" id="IPR002611">
    <property type="entry name" value="IstB_ATP-bd"/>
</dbReference>
<reference evidence="5 6" key="1">
    <citation type="submission" date="2020-02" db="EMBL/GenBank/DDBJ databases">
        <title>Genome sequences of Thiorhodococcus mannitoliphagus and Thiorhodococcus minor, purple sulfur photosynthetic bacteria in the gammaproteobacterial family, Chromatiaceae.</title>
        <authorList>
            <person name="Aviles F.A."/>
            <person name="Meyer T.E."/>
            <person name="Kyndt J.A."/>
        </authorList>
    </citation>
    <scope>NUCLEOTIDE SEQUENCE [LARGE SCALE GENOMIC DNA]</scope>
    <source>
        <strain evidence="5 6">DSM 11518</strain>
    </source>
</reference>
<evidence type="ECO:0000313" key="5">
    <source>
        <dbReference type="EMBL" id="NEV65285.1"/>
    </source>
</evidence>
<evidence type="ECO:0000259" key="4">
    <source>
        <dbReference type="SMART" id="SM00382"/>
    </source>
</evidence>